<sequence>MPHVTIFGSLNYDLVVCTNRIPQGGETIHCDSFATHCGGKGANQALAVRKLSSPKTVGVRMVGRVGQDAFGQQLKAGLANAGTDVSLIEEIPRESGVAVILLERSGENRILVHAGANGTYRPEDVNLDWFTVDSQGLTDYLVIQNELPIPVVLRAIELAYDNGIKIVYNPSPMEQSILTPEVISKISYLVVNESELAALTQEDFFGTDLSDHDALVGRVKEVHVKYDFKGTVVTTFGGHGTVYSIYGSEAIFVKPFKAKQVVDTTGAGDSFLGAFVGAVATGKSVPEAVKWGAAAGCLAVGREGAADSIPMLDEAAALVENEQ</sequence>
<dbReference type="STRING" id="675824.A0A1E3QEQ0"/>
<feature type="active site" description="Proton acceptor" evidence="12">
    <location>
        <position position="269"/>
    </location>
</feature>
<keyword evidence="9 12" id="KW-0460">Magnesium</keyword>
<evidence type="ECO:0000256" key="1">
    <source>
        <dbReference type="ARBA" id="ARBA00005380"/>
    </source>
</evidence>
<evidence type="ECO:0000313" key="14">
    <source>
        <dbReference type="EMBL" id="ODQ76181.1"/>
    </source>
</evidence>
<protein>
    <recommendedName>
        <fullName evidence="3 12">Ribokinase</fullName>
        <shortName evidence="12">RK</shortName>
        <ecNumber evidence="2 12">2.7.1.15</ecNumber>
    </recommendedName>
</protein>
<keyword evidence="11 12" id="KW-0119">Carbohydrate metabolism</keyword>
<dbReference type="EMBL" id="KV454289">
    <property type="protein sequence ID" value="ODQ76181.1"/>
    <property type="molecule type" value="Genomic_DNA"/>
</dbReference>
<dbReference type="AlphaFoldDB" id="A0A1E3QEQ0"/>
<dbReference type="GO" id="GO:0046872">
    <property type="term" value="F:metal ion binding"/>
    <property type="evidence" value="ECO:0007669"/>
    <property type="project" value="UniProtKB-KW"/>
</dbReference>
<feature type="binding site" evidence="12">
    <location>
        <begin position="268"/>
        <end position="269"/>
    </location>
    <ligand>
        <name>ATP</name>
        <dbReference type="ChEBI" id="CHEBI:30616"/>
    </ligand>
</feature>
<keyword evidence="12" id="KW-0963">Cytoplasm</keyword>
<name>A0A1E3QEQ0_LIPST</name>
<comment type="function">
    <text evidence="12">Catalyzes the phosphorylation of ribose at O-5 in a reaction requiring ATP and magnesium. The resulting D-ribose-5-phosphate can then be used either for sythesis of nucleotides, histidine, and tryptophan, or as a component of the pentose phosphate pathway.</text>
</comment>
<dbReference type="InterPro" id="IPR002139">
    <property type="entry name" value="Ribo/fructo_kinase"/>
</dbReference>
<evidence type="ECO:0000256" key="7">
    <source>
        <dbReference type="ARBA" id="ARBA00022777"/>
    </source>
</evidence>
<dbReference type="PANTHER" id="PTHR10584:SF166">
    <property type="entry name" value="RIBOKINASE"/>
    <property type="match status" value="1"/>
</dbReference>
<dbReference type="CDD" id="cd01174">
    <property type="entry name" value="ribokinase"/>
    <property type="match status" value="1"/>
</dbReference>
<feature type="binding site" evidence="12">
    <location>
        <position position="192"/>
    </location>
    <ligand>
        <name>ATP</name>
        <dbReference type="ChEBI" id="CHEBI:30616"/>
    </ligand>
</feature>
<comment type="caution">
    <text evidence="12">Lacks conserved residue(s) required for the propagation of feature annotation.</text>
</comment>
<gene>
    <name evidence="12" type="primary">RBK1</name>
    <name evidence="14" type="ORF">LIPSTDRAFT_132</name>
</gene>
<evidence type="ECO:0000256" key="12">
    <source>
        <dbReference type="HAMAP-Rule" id="MF_03215"/>
    </source>
</evidence>
<keyword evidence="15" id="KW-1185">Reference proteome</keyword>
<dbReference type="InterPro" id="IPR011611">
    <property type="entry name" value="PfkB_dom"/>
</dbReference>
<dbReference type="PRINTS" id="PR00990">
    <property type="entry name" value="RIBOKINASE"/>
</dbReference>
<dbReference type="GO" id="GO:0005634">
    <property type="term" value="C:nucleus"/>
    <property type="evidence" value="ECO:0007669"/>
    <property type="project" value="UniProtKB-SubCell"/>
</dbReference>
<dbReference type="InterPro" id="IPR002173">
    <property type="entry name" value="Carboh/pur_kinase_PfkB_CS"/>
</dbReference>
<dbReference type="PANTHER" id="PTHR10584">
    <property type="entry name" value="SUGAR KINASE"/>
    <property type="match status" value="1"/>
</dbReference>
<evidence type="ECO:0000256" key="6">
    <source>
        <dbReference type="ARBA" id="ARBA00022741"/>
    </source>
</evidence>
<comment type="catalytic activity">
    <reaction evidence="12">
        <text>D-ribose + ATP = D-ribose 5-phosphate + ADP + H(+)</text>
        <dbReference type="Rhea" id="RHEA:13697"/>
        <dbReference type="ChEBI" id="CHEBI:15378"/>
        <dbReference type="ChEBI" id="CHEBI:30616"/>
        <dbReference type="ChEBI" id="CHEBI:47013"/>
        <dbReference type="ChEBI" id="CHEBI:78346"/>
        <dbReference type="ChEBI" id="CHEBI:456216"/>
        <dbReference type="EC" id="2.7.1.15"/>
    </reaction>
</comment>
<evidence type="ECO:0000256" key="11">
    <source>
        <dbReference type="ARBA" id="ARBA00023277"/>
    </source>
</evidence>
<evidence type="ECO:0000256" key="9">
    <source>
        <dbReference type="ARBA" id="ARBA00022842"/>
    </source>
</evidence>
<keyword evidence="5 12" id="KW-0479">Metal-binding</keyword>
<feature type="binding site" evidence="12">
    <location>
        <position position="299"/>
    </location>
    <ligand>
        <name>K(+)</name>
        <dbReference type="ChEBI" id="CHEBI:29103"/>
    </ligand>
</feature>
<comment type="subcellular location">
    <subcellularLocation>
        <location evidence="12">Cytoplasm</location>
    </subcellularLocation>
    <subcellularLocation>
        <location evidence="12">Nucleus</location>
    </subcellularLocation>
</comment>
<accession>A0A1E3QEQ0</accession>
<comment type="pathway">
    <text evidence="12">Carbohydrate metabolism; D-ribose degradation; D-ribose 5-phosphate from beta-D-ribopyranose: step 2/2.</text>
</comment>
<dbReference type="Gene3D" id="3.40.1190.20">
    <property type="match status" value="1"/>
</dbReference>
<comment type="similarity">
    <text evidence="12">Belongs to the carbohydrate kinase PfkB family. Ribokinase subfamily.</text>
</comment>
<feature type="binding site" evidence="12">
    <location>
        <position position="146"/>
    </location>
    <ligand>
        <name>substrate</name>
    </ligand>
</feature>
<feature type="binding site" evidence="12">
    <location>
        <begin position="235"/>
        <end position="240"/>
    </location>
    <ligand>
        <name>ATP</name>
        <dbReference type="ChEBI" id="CHEBI:30616"/>
    </ligand>
</feature>
<dbReference type="GO" id="GO:0004747">
    <property type="term" value="F:ribokinase activity"/>
    <property type="evidence" value="ECO:0007669"/>
    <property type="project" value="UniProtKB-UniRule"/>
</dbReference>
<feature type="binding site" evidence="12">
    <location>
        <begin position="11"/>
        <end position="13"/>
    </location>
    <ligand>
        <name>substrate</name>
    </ligand>
</feature>
<feature type="binding site" evidence="12">
    <location>
        <begin position="39"/>
        <end position="43"/>
    </location>
    <ligand>
        <name>substrate</name>
    </ligand>
</feature>
<organism evidence="14 15">
    <name type="scientific">Lipomyces starkeyi NRRL Y-11557</name>
    <dbReference type="NCBI Taxonomy" id="675824"/>
    <lineage>
        <taxon>Eukaryota</taxon>
        <taxon>Fungi</taxon>
        <taxon>Dikarya</taxon>
        <taxon>Ascomycota</taxon>
        <taxon>Saccharomycotina</taxon>
        <taxon>Lipomycetes</taxon>
        <taxon>Lipomycetales</taxon>
        <taxon>Lipomycetaceae</taxon>
        <taxon>Lipomyces</taxon>
    </lineage>
</organism>
<dbReference type="OrthoDB" id="415590at2759"/>
<keyword evidence="4 12" id="KW-0808">Transferase</keyword>
<dbReference type="SUPFAM" id="SSF53613">
    <property type="entry name" value="Ribokinase-like"/>
    <property type="match status" value="1"/>
</dbReference>
<reference evidence="14 15" key="1">
    <citation type="journal article" date="2016" name="Proc. Natl. Acad. Sci. U.S.A.">
        <title>Comparative genomics of biotechnologically important yeasts.</title>
        <authorList>
            <person name="Riley R."/>
            <person name="Haridas S."/>
            <person name="Wolfe K.H."/>
            <person name="Lopes M.R."/>
            <person name="Hittinger C.T."/>
            <person name="Goeker M."/>
            <person name="Salamov A.A."/>
            <person name="Wisecaver J.H."/>
            <person name="Long T.M."/>
            <person name="Calvey C.H."/>
            <person name="Aerts A.L."/>
            <person name="Barry K.W."/>
            <person name="Choi C."/>
            <person name="Clum A."/>
            <person name="Coughlan A.Y."/>
            <person name="Deshpande S."/>
            <person name="Douglass A.P."/>
            <person name="Hanson S.J."/>
            <person name="Klenk H.-P."/>
            <person name="LaButti K.M."/>
            <person name="Lapidus A."/>
            <person name="Lindquist E.A."/>
            <person name="Lipzen A.M."/>
            <person name="Meier-Kolthoff J.P."/>
            <person name="Ohm R.A."/>
            <person name="Otillar R.P."/>
            <person name="Pangilinan J.L."/>
            <person name="Peng Y."/>
            <person name="Rokas A."/>
            <person name="Rosa C.A."/>
            <person name="Scheuner C."/>
            <person name="Sibirny A.A."/>
            <person name="Slot J.C."/>
            <person name="Stielow J.B."/>
            <person name="Sun H."/>
            <person name="Kurtzman C.P."/>
            <person name="Blackwell M."/>
            <person name="Grigoriev I.V."/>
            <person name="Jeffries T.W."/>
        </authorList>
    </citation>
    <scope>NUCLEOTIDE SEQUENCE [LARGE SCALE GENOMIC DNA]</scope>
    <source>
        <strain evidence="14 15">NRRL Y-11557</strain>
    </source>
</reference>
<dbReference type="HAMAP" id="MF_01987">
    <property type="entry name" value="Ribokinase"/>
    <property type="match status" value="1"/>
</dbReference>
<evidence type="ECO:0000259" key="13">
    <source>
        <dbReference type="Pfam" id="PF00294"/>
    </source>
</evidence>
<dbReference type="Proteomes" id="UP000094385">
    <property type="component" value="Unassembled WGS sequence"/>
</dbReference>
<keyword evidence="8 12" id="KW-0067">ATP-binding</keyword>
<keyword evidence="7 12" id="KW-0418">Kinase</keyword>
<feature type="binding site" evidence="12">
    <location>
        <position position="302"/>
    </location>
    <ligand>
        <name>K(+)</name>
        <dbReference type="ChEBI" id="CHEBI:29103"/>
    </ligand>
</feature>
<evidence type="ECO:0000256" key="5">
    <source>
        <dbReference type="ARBA" id="ARBA00022723"/>
    </source>
</evidence>
<keyword evidence="6 12" id="KW-0547">Nucleotide-binding</keyword>
<evidence type="ECO:0000256" key="10">
    <source>
        <dbReference type="ARBA" id="ARBA00022958"/>
    </source>
</evidence>
<evidence type="ECO:0000313" key="15">
    <source>
        <dbReference type="Proteomes" id="UP000094385"/>
    </source>
</evidence>
<keyword evidence="12" id="KW-0539">Nucleus</keyword>
<evidence type="ECO:0000256" key="3">
    <source>
        <dbReference type="ARBA" id="ARBA00016943"/>
    </source>
</evidence>
<keyword evidence="10 12" id="KW-0630">Potassium</keyword>
<dbReference type="GO" id="GO:0005737">
    <property type="term" value="C:cytoplasm"/>
    <property type="evidence" value="ECO:0007669"/>
    <property type="project" value="UniProtKB-SubCell"/>
</dbReference>
<comment type="similarity">
    <text evidence="1">Belongs to the carbohydrate kinase pfkB family.</text>
</comment>
<dbReference type="GO" id="GO:0019303">
    <property type="term" value="P:D-ribose catabolic process"/>
    <property type="evidence" value="ECO:0007669"/>
    <property type="project" value="UniProtKB-UniRule"/>
</dbReference>
<feature type="binding site" evidence="12">
    <location>
        <position position="263"/>
    </location>
    <ligand>
        <name>K(+)</name>
        <dbReference type="ChEBI" id="CHEBI:29103"/>
    </ligand>
</feature>
<feature type="binding site" evidence="12">
    <location>
        <position position="269"/>
    </location>
    <ligand>
        <name>substrate</name>
    </ligand>
</feature>
<comment type="cofactor">
    <cofactor evidence="12">
        <name>Mg(2+)</name>
        <dbReference type="ChEBI" id="CHEBI:18420"/>
    </cofactor>
    <text evidence="12">Requires a divalent cation, most likely magnesium in vivo, as an electrophilic catalyst to aid phosphoryl group transfer. It is the chelate of the metal and the nucleotide that is the actual substrate.</text>
</comment>
<proteinExistence type="inferred from homology"/>
<evidence type="ECO:0000256" key="8">
    <source>
        <dbReference type="ARBA" id="ARBA00022840"/>
    </source>
</evidence>
<evidence type="ECO:0000256" key="4">
    <source>
        <dbReference type="ARBA" id="ARBA00022679"/>
    </source>
</evidence>
<evidence type="ECO:0000256" key="2">
    <source>
        <dbReference type="ARBA" id="ARBA00012035"/>
    </source>
</evidence>
<dbReference type="InterPro" id="IPR011877">
    <property type="entry name" value="Ribokinase"/>
</dbReference>
<feature type="binding site" evidence="12">
    <location>
        <position position="308"/>
    </location>
    <ligand>
        <name>K(+)</name>
        <dbReference type="ChEBI" id="CHEBI:29103"/>
    </ligand>
</feature>
<dbReference type="Pfam" id="PF00294">
    <property type="entry name" value="PfkB"/>
    <property type="match status" value="1"/>
</dbReference>
<comment type="subunit">
    <text evidence="12">Homodimer.</text>
</comment>
<feature type="binding site" evidence="12">
    <location>
        <position position="304"/>
    </location>
    <ligand>
        <name>K(+)</name>
        <dbReference type="ChEBI" id="CHEBI:29103"/>
    </ligand>
</feature>
<dbReference type="PROSITE" id="PS00584">
    <property type="entry name" value="PFKB_KINASES_2"/>
    <property type="match status" value="1"/>
</dbReference>
<dbReference type="UniPathway" id="UPA00916">
    <property type="reaction ID" value="UER00889"/>
</dbReference>
<comment type="activity regulation">
    <text evidence="12">Activated by a monovalent cation that binds near, but not in, the active site. The most likely occupant of the site in vivo is potassium. Ion binding induces a conformational change that may alter substrate affinity.</text>
</comment>
<dbReference type="GO" id="GO:0005524">
    <property type="term" value="F:ATP binding"/>
    <property type="evidence" value="ECO:0007669"/>
    <property type="project" value="UniProtKB-UniRule"/>
</dbReference>
<dbReference type="InterPro" id="IPR029056">
    <property type="entry name" value="Ribokinase-like"/>
</dbReference>
<feature type="binding site" evidence="12">
    <location>
        <position position="265"/>
    </location>
    <ligand>
        <name>K(+)</name>
        <dbReference type="ChEBI" id="CHEBI:29103"/>
    </ligand>
</feature>
<feature type="domain" description="Carbohydrate kinase PfkB" evidence="13">
    <location>
        <begin position="1"/>
        <end position="310"/>
    </location>
</feature>
<dbReference type="EC" id="2.7.1.15" evidence="2 12"/>